<keyword evidence="1" id="KW-0812">Transmembrane</keyword>
<gene>
    <name evidence="2" type="ORF">C6V80_04520</name>
    <name evidence="3" type="ORF">EDC58_0525</name>
</gene>
<sequence length="320" mass="37826">MDFRDPLFSVIVFFVIVLLSVIVTLIAGRIREYFRQKEIEKLLLDFEYVEIEDLKLDKASKNALLLLAKAYEKTGDYEKALKIYLWINKNDESIDILRNIAFLYFKAGFLEKSKKVVYNILKVKPRDKEALKLLIWIDEKLGNYKEIVDVLDVFNELGVDLPKEKANALIKLITHGGCNIEDFCKGFESFEDIYKKYPFVRREYVAYLFKYDPRKAYEVLDVYEDLDLYFYRNDIPKNEKFCNILAAKKETKCDIKAPFELEVLKYIPKNLGELEFEYICNACKKVFPLYSTRCPNCHELFSQKLITKLAEKKNIENIEF</sequence>
<keyword evidence="1" id="KW-1133">Transmembrane helix</keyword>
<reference evidence="3 4" key="2">
    <citation type="submission" date="2018-11" db="EMBL/GenBank/DDBJ databases">
        <title>Genomic Encyclopedia of Type Strains, Phase IV (KMG-IV): sequencing the most valuable type-strain genomes for metagenomic binning, comparative biology and taxonomic classification.</title>
        <authorList>
            <person name="Goeker M."/>
        </authorList>
    </citation>
    <scope>NUCLEOTIDE SEQUENCE [LARGE SCALE GENOMIC DNA]</scope>
    <source>
        <strain evidence="3 4">DSM 27783</strain>
    </source>
</reference>
<dbReference type="Proteomes" id="UP000272781">
    <property type="component" value="Unassembled WGS sequence"/>
</dbReference>
<dbReference type="RefSeq" id="WP_123351939.1">
    <property type="nucleotide sequence ID" value="NZ_CP027432.2"/>
</dbReference>
<dbReference type="Proteomes" id="UP000298805">
    <property type="component" value="Chromosome"/>
</dbReference>
<evidence type="ECO:0008006" key="6">
    <source>
        <dbReference type="Google" id="ProtNLM"/>
    </source>
</evidence>
<evidence type="ECO:0000313" key="3">
    <source>
        <dbReference type="EMBL" id="ROR41041.1"/>
    </source>
</evidence>
<name>A0AAJ4RED1_9BACT</name>
<keyword evidence="5" id="KW-1185">Reference proteome</keyword>
<proteinExistence type="predicted"/>
<reference evidence="5" key="1">
    <citation type="submission" date="2018-03" db="EMBL/GenBank/DDBJ databases">
        <title>A comparative analysis of the Nautiliaceae.</title>
        <authorList>
            <person name="Grosche A."/>
            <person name="Smedile F."/>
            <person name="Vetriani C."/>
        </authorList>
    </citation>
    <scope>NUCLEOTIDE SEQUENCE [LARGE SCALE GENOMIC DNA]</scope>
    <source>
        <strain evidence="5">TB6</strain>
    </source>
</reference>
<dbReference type="EMBL" id="CP027432">
    <property type="protein sequence ID" value="QCI28245.1"/>
    <property type="molecule type" value="Genomic_DNA"/>
</dbReference>
<dbReference type="EMBL" id="RJVK01000001">
    <property type="protein sequence ID" value="ROR41041.1"/>
    <property type="molecule type" value="Genomic_DNA"/>
</dbReference>
<accession>A0AAJ4RED1</accession>
<dbReference type="InterPro" id="IPR011990">
    <property type="entry name" value="TPR-like_helical_dom_sf"/>
</dbReference>
<protein>
    <recommendedName>
        <fullName evidence="6">Tetratricopeptide repeat protein</fullName>
    </recommendedName>
</protein>
<dbReference type="Gene3D" id="1.25.40.10">
    <property type="entry name" value="Tetratricopeptide repeat domain"/>
    <property type="match status" value="1"/>
</dbReference>
<reference evidence="2" key="3">
    <citation type="submission" date="2019-06" db="EMBL/GenBank/DDBJ databases">
        <title>A comparative analysis of the Nautiliaceae.</title>
        <authorList>
            <person name="Grosche A."/>
            <person name="Smedile F."/>
            <person name="Vetriani C."/>
        </authorList>
    </citation>
    <scope>NUCLEOTIDE SEQUENCE</scope>
    <source>
        <strain evidence="2">TB6</strain>
    </source>
</reference>
<feature type="transmembrane region" description="Helical" evidence="1">
    <location>
        <begin position="6"/>
        <end position="27"/>
    </location>
</feature>
<organism evidence="3 4">
    <name type="scientific">Caminibacter pacificus</name>
    <dbReference type="NCBI Taxonomy" id="1424653"/>
    <lineage>
        <taxon>Bacteria</taxon>
        <taxon>Pseudomonadati</taxon>
        <taxon>Campylobacterota</taxon>
        <taxon>Epsilonproteobacteria</taxon>
        <taxon>Nautiliales</taxon>
        <taxon>Nautiliaceae</taxon>
        <taxon>Caminibacter</taxon>
    </lineage>
</organism>
<evidence type="ECO:0000313" key="5">
    <source>
        <dbReference type="Proteomes" id="UP000298805"/>
    </source>
</evidence>
<evidence type="ECO:0000256" key="1">
    <source>
        <dbReference type="SAM" id="Phobius"/>
    </source>
</evidence>
<evidence type="ECO:0000313" key="4">
    <source>
        <dbReference type="Proteomes" id="UP000272781"/>
    </source>
</evidence>
<evidence type="ECO:0000313" key="2">
    <source>
        <dbReference type="EMBL" id="QCI28245.1"/>
    </source>
</evidence>
<dbReference type="AlphaFoldDB" id="A0AAJ4RED1"/>
<dbReference type="SUPFAM" id="SSF48452">
    <property type="entry name" value="TPR-like"/>
    <property type="match status" value="1"/>
</dbReference>
<keyword evidence="1" id="KW-0472">Membrane</keyword>